<name>A0A3N4SD22_9ACTN</name>
<gene>
    <name evidence="2" type="ORF">EDD38_2659</name>
</gene>
<dbReference type="EMBL" id="RKQG01000001">
    <property type="protein sequence ID" value="RPE34344.1"/>
    <property type="molecule type" value="Genomic_DNA"/>
</dbReference>
<feature type="compositionally biased region" description="Pro residues" evidence="1">
    <location>
        <begin position="80"/>
        <end position="92"/>
    </location>
</feature>
<dbReference type="AlphaFoldDB" id="A0A3N4SD22"/>
<organism evidence="2 3">
    <name type="scientific">Kitasatospora cineracea</name>
    <dbReference type="NCBI Taxonomy" id="88074"/>
    <lineage>
        <taxon>Bacteria</taxon>
        <taxon>Bacillati</taxon>
        <taxon>Actinomycetota</taxon>
        <taxon>Actinomycetes</taxon>
        <taxon>Kitasatosporales</taxon>
        <taxon>Streptomycetaceae</taxon>
        <taxon>Kitasatospora</taxon>
    </lineage>
</organism>
<keyword evidence="3" id="KW-1185">Reference proteome</keyword>
<evidence type="ECO:0000313" key="2">
    <source>
        <dbReference type="EMBL" id="RPE34344.1"/>
    </source>
</evidence>
<evidence type="ECO:0000256" key="1">
    <source>
        <dbReference type="SAM" id="MobiDB-lite"/>
    </source>
</evidence>
<accession>A0A3N4SD22</accession>
<feature type="region of interest" description="Disordered" evidence="1">
    <location>
        <begin position="76"/>
        <end position="135"/>
    </location>
</feature>
<dbReference type="RefSeq" id="WP_123818232.1">
    <property type="nucleotide sequence ID" value="NZ_RKQG01000001.1"/>
</dbReference>
<sequence>MHPVEYYPHGLPGLDWRAVSDDLDGLVLAASRHGVAIARATDPRKVLVVDPDEWADLRHAIKRGDCDHLLGDRLLCADPTPRPDPRPVPCHGPCPGSGRDAGSGRDTGRGSGSGSAAAPSYGCPESDSGVTKPDS</sequence>
<proteinExistence type="predicted"/>
<dbReference type="Proteomes" id="UP000266906">
    <property type="component" value="Unassembled WGS sequence"/>
</dbReference>
<comment type="caution">
    <text evidence="2">The sequence shown here is derived from an EMBL/GenBank/DDBJ whole genome shotgun (WGS) entry which is preliminary data.</text>
</comment>
<reference evidence="2 3" key="1">
    <citation type="submission" date="2018-11" db="EMBL/GenBank/DDBJ databases">
        <title>Sequencing the genomes of 1000 actinobacteria strains.</title>
        <authorList>
            <person name="Klenk H.-P."/>
        </authorList>
    </citation>
    <scope>NUCLEOTIDE SEQUENCE [LARGE SCALE GENOMIC DNA]</scope>
    <source>
        <strain evidence="2 3">DSM 44781</strain>
    </source>
</reference>
<evidence type="ECO:0000313" key="3">
    <source>
        <dbReference type="Proteomes" id="UP000266906"/>
    </source>
</evidence>
<protein>
    <submittedName>
        <fullName evidence="2">Uncharacterized protein</fullName>
    </submittedName>
</protein>